<dbReference type="RefSeq" id="XP_025360403.1">
    <property type="nucleotide sequence ID" value="XM_025509734.1"/>
</dbReference>
<dbReference type="STRING" id="1569628.A0A316UN65"/>
<feature type="compositionally biased region" description="Low complexity" evidence="1">
    <location>
        <begin position="14"/>
        <end position="28"/>
    </location>
</feature>
<feature type="region of interest" description="Disordered" evidence="1">
    <location>
        <begin position="474"/>
        <end position="509"/>
    </location>
</feature>
<dbReference type="Proteomes" id="UP000245884">
    <property type="component" value="Unassembled WGS sequence"/>
</dbReference>
<dbReference type="Pfam" id="PF00134">
    <property type="entry name" value="Cyclin_N"/>
    <property type="match status" value="1"/>
</dbReference>
<reference evidence="3 4" key="1">
    <citation type="journal article" date="2018" name="Mol. Biol. Evol.">
        <title>Broad Genomic Sampling Reveals a Smut Pathogenic Ancestry of the Fungal Clade Ustilaginomycotina.</title>
        <authorList>
            <person name="Kijpornyongpan T."/>
            <person name="Mondo S.J."/>
            <person name="Barry K."/>
            <person name="Sandor L."/>
            <person name="Lee J."/>
            <person name="Lipzen A."/>
            <person name="Pangilinan J."/>
            <person name="LaButti K."/>
            <person name="Hainaut M."/>
            <person name="Henrissat B."/>
            <person name="Grigoriev I.V."/>
            <person name="Spatafora J.W."/>
            <person name="Aime M.C."/>
        </authorList>
    </citation>
    <scope>NUCLEOTIDE SEQUENCE [LARGE SCALE GENOMIC DNA]</scope>
    <source>
        <strain evidence="3 4">MCA 5214</strain>
    </source>
</reference>
<dbReference type="SUPFAM" id="SSF47954">
    <property type="entry name" value="Cyclin-like"/>
    <property type="match status" value="1"/>
</dbReference>
<feature type="compositionally biased region" description="Low complexity" evidence="1">
    <location>
        <begin position="477"/>
        <end position="501"/>
    </location>
</feature>
<feature type="compositionally biased region" description="Polar residues" evidence="1">
    <location>
        <begin position="320"/>
        <end position="344"/>
    </location>
</feature>
<dbReference type="CDD" id="cd20557">
    <property type="entry name" value="CYCLIN_ScPCL1-like"/>
    <property type="match status" value="1"/>
</dbReference>
<feature type="compositionally biased region" description="Polar residues" evidence="1">
    <location>
        <begin position="395"/>
        <end position="407"/>
    </location>
</feature>
<feature type="compositionally biased region" description="Low complexity" evidence="1">
    <location>
        <begin position="363"/>
        <end position="391"/>
    </location>
</feature>
<dbReference type="PANTHER" id="PTHR15615">
    <property type="match status" value="1"/>
</dbReference>
<dbReference type="OrthoDB" id="244495at2759"/>
<keyword evidence="4" id="KW-1185">Reference proteome</keyword>
<protein>
    <recommendedName>
        <fullName evidence="2">Cyclin N-terminal domain-containing protein</fullName>
    </recommendedName>
</protein>
<dbReference type="GO" id="GO:0016538">
    <property type="term" value="F:cyclin-dependent protein serine/threonine kinase regulator activity"/>
    <property type="evidence" value="ECO:0007669"/>
    <property type="project" value="TreeGrafter"/>
</dbReference>
<name>A0A316UN65_9BASI</name>
<dbReference type="GO" id="GO:0005634">
    <property type="term" value="C:nucleus"/>
    <property type="evidence" value="ECO:0007669"/>
    <property type="project" value="TreeGrafter"/>
</dbReference>
<feature type="domain" description="Cyclin N-terminal" evidence="2">
    <location>
        <begin position="99"/>
        <end position="199"/>
    </location>
</feature>
<evidence type="ECO:0000313" key="4">
    <source>
        <dbReference type="Proteomes" id="UP000245884"/>
    </source>
</evidence>
<dbReference type="InterPro" id="IPR006671">
    <property type="entry name" value="Cyclin_N"/>
</dbReference>
<feature type="region of interest" description="Disordered" evidence="1">
    <location>
        <begin position="294"/>
        <end position="344"/>
    </location>
</feature>
<dbReference type="GeneID" id="37031557"/>
<dbReference type="InterPro" id="IPR013922">
    <property type="entry name" value="Cyclin_PHO80-like"/>
</dbReference>
<dbReference type="EMBL" id="KZ819674">
    <property type="protein sequence ID" value="PWN25791.1"/>
    <property type="molecule type" value="Genomic_DNA"/>
</dbReference>
<feature type="region of interest" description="Disordered" evidence="1">
    <location>
        <begin position="363"/>
        <end position="422"/>
    </location>
</feature>
<organism evidence="3 4">
    <name type="scientific">Jaminaea rosea</name>
    <dbReference type="NCBI Taxonomy" id="1569628"/>
    <lineage>
        <taxon>Eukaryota</taxon>
        <taxon>Fungi</taxon>
        <taxon>Dikarya</taxon>
        <taxon>Basidiomycota</taxon>
        <taxon>Ustilaginomycotina</taxon>
        <taxon>Exobasidiomycetes</taxon>
        <taxon>Microstromatales</taxon>
        <taxon>Microstromatales incertae sedis</taxon>
        <taxon>Jaminaea</taxon>
    </lineage>
</organism>
<evidence type="ECO:0000256" key="1">
    <source>
        <dbReference type="SAM" id="MobiDB-lite"/>
    </source>
</evidence>
<dbReference type="GO" id="GO:0019901">
    <property type="term" value="F:protein kinase binding"/>
    <property type="evidence" value="ECO:0007669"/>
    <property type="project" value="InterPro"/>
</dbReference>
<sequence>MAAAVASAYHCRPSSSSSSSSSSASTSSCGAASYAQHHKVASSSSRRSSRSSNSAIEHDRFYGHRDLAELCERVILALFSCPLDSTSSSVSSSPSSSTTKAAPRLSEFIAYALHRTRLPLAVTHQALFLLKRLKSRFPAARGSSGHRLFISALMLASKSTCDDTYSNKSWTIVGQGLFSLREVNQMERELFGYLGFRVNVEIEELDDFVAGLEQGRIHAPVEPPSPNMSSMADHDQFEAPRHHHLAAAVEDVEIVGAPSAVSPSAASEPCFPDRYAPVAPFSSRASIAGYPSMASQPMVSSNSVPGASSSDTALDRASANYRSHSVSQQYNNSHQRAYTVPPSTQPTHLCVPGAAPAVYYNPGSPSSSRGSISYGSVMSSSDSAMSHLPSPYDSAASSSRTTPQTPASEFADSPSNGDDFVWEAVDPLDAPQGAPAGTYDAYAAYQQHAAQQQQQQQQQRAHQIKAAAPRFTSNPFASSTAEASKAANAAAAYRYQQQQAYGDHPSWSS</sequence>
<evidence type="ECO:0000259" key="2">
    <source>
        <dbReference type="Pfam" id="PF00134"/>
    </source>
</evidence>
<feature type="region of interest" description="Disordered" evidence="1">
    <location>
        <begin position="1"/>
        <end position="28"/>
    </location>
</feature>
<evidence type="ECO:0000313" key="3">
    <source>
        <dbReference type="EMBL" id="PWN25791.1"/>
    </source>
</evidence>
<proteinExistence type="predicted"/>
<dbReference type="AlphaFoldDB" id="A0A316UN65"/>
<accession>A0A316UN65</accession>
<dbReference type="GO" id="GO:0000307">
    <property type="term" value="C:cyclin-dependent protein kinase holoenzyme complex"/>
    <property type="evidence" value="ECO:0007669"/>
    <property type="project" value="TreeGrafter"/>
</dbReference>
<feature type="compositionally biased region" description="Low complexity" evidence="1">
    <location>
        <begin position="300"/>
        <end position="310"/>
    </location>
</feature>
<dbReference type="InterPro" id="IPR036915">
    <property type="entry name" value="Cyclin-like_sf"/>
</dbReference>
<dbReference type="PANTHER" id="PTHR15615:SF108">
    <property type="entry name" value="PROTEIN CNPPD1"/>
    <property type="match status" value="1"/>
</dbReference>
<dbReference type="Gene3D" id="1.10.472.10">
    <property type="entry name" value="Cyclin-like"/>
    <property type="match status" value="1"/>
</dbReference>
<gene>
    <name evidence="3" type="ORF">BDZ90DRAFT_62895</name>
</gene>